<protein>
    <recommendedName>
        <fullName evidence="3">Nucleoside 2-deoxyribosyltransferase</fullName>
    </recommendedName>
</protein>
<comment type="caution">
    <text evidence="1">The sequence shown here is derived from an EMBL/GenBank/DDBJ whole genome shotgun (WGS) entry which is preliminary data.</text>
</comment>
<dbReference type="Proteomes" id="UP001589858">
    <property type="component" value="Unassembled WGS sequence"/>
</dbReference>
<gene>
    <name evidence="1" type="ORF">ACFFF8_03725</name>
</gene>
<sequence>MTPHLWPCPLPHGGTGEQYALACDSGRTMRLLIVPALFDEANRLRRFCAEVMRRLDRGGVDSFLPDFPGTNESLGGLGDQDAETWRAAMTAAADHFGATHVLALRGGCLFTPPGLPAWHYAPVKGANILRAMIRARILASRETGKDENREALTGAAQDHGIVLAGHALGPGLFRDLDALAPDPAVAIITQEQLGGSGLWLRAEPDEDATQADALAALLIEGMQG</sequence>
<evidence type="ECO:0008006" key="3">
    <source>
        <dbReference type="Google" id="ProtNLM"/>
    </source>
</evidence>
<dbReference type="RefSeq" id="WP_267220079.1">
    <property type="nucleotide sequence ID" value="NZ_JAPCWC010000006.1"/>
</dbReference>
<proteinExistence type="predicted"/>
<evidence type="ECO:0000313" key="2">
    <source>
        <dbReference type="Proteomes" id="UP001589858"/>
    </source>
</evidence>
<evidence type="ECO:0000313" key="1">
    <source>
        <dbReference type="EMBL" id="MFC0683697.1"/>
    </source>
</evidence>
<accession>A0ABV6S4Q9</accession>
<keyword evidence="2" id="KW-1185">Reference proteome</keyword>
<reference evidence="1 2" key="1">
    <citation type="submission" date="2024-09" db="EMBL/GenBank/DDBJ databases">
        <authorList>
            <person name="Sun Q."/>
            <person name="Mori K."/>
        </authorList>
    </citation>
    <scope>NUCLEOTIDE SEQUENCE [LARGE SCALE GENOMIC DNA]</scope>
    <source>
        <strain evidence="1 2">CICC 11035S</strain>
    </source>
</reference>
<name>A0ABV6S4Q9_9SPHN</name>
<organism evidence="1 2">
    <name type="scientific">Novosphingobium clariflavum</name>
    <dbReference type="NCBI Taxonomy" id="2029884"/>
    <lineage>
        <taxon>Bacteria</taxon>
        <taxon>Pseudomonadati</taxon>
        <taxon>Pseudomonadota</taxon>
        <taxon>Alphaproteobacteria</taxon>
        <taxon>Sphingomonadales</taxon>
        <taxon>Sphingomonadaceae</taxon>
        <taxon>Novosphingobium</taxon>
    </lineage>
</organism>
<dbReference type="EMBL" id="JBHLTM010000016">
    <property type="protein sequence ID" value="MFC0683697.1"/>
    <property type="molecule type" value="Genomic_DNA"/>
</dbReference>